<dbReference type="PATRIC" id="fig|1227492.4.peg.3310"/>
<keyword evidence="1" id="KW-0812">Transmembrane</keyword>
<accession>M0AD62</accession>
<dbReference type="EMBL" id="AOIN01000091">
    <property type="protein sequence ID" value="ELY95288.1"/>
    <property type="molecule type" value="Genomic_DNA"/>
</dbReference>
<keyword evidence="1" id="KW-1133">Transmembrane helix</keyword>
<name>M0AD62_9EURY</name>
<evidence type="ECO:0000313" key="3">
    <source>
        <dbReference type="Proteomes" id="UP000011693"/>
    </source>
</evidence>
<dbReference type="OrthoDB" id="375969at2157"/>
<organism evidence="2 3">
    <name type="scientific">Natrialba chahannaoensis JCM 10990</name>
    <dbReference type="NCBI Taxonomy" id="1227492"/>
    <lineage>
        <taxon>Archaea</taxon>
        <taxon>Methanobacteriati</taxon>
        <taxon>Methanobacteriota</taxon>
        <taxon>Stenosarchaea group</taxon>
        <taxon>Halobacteria</taxon>
        <taxon>Halobacteriales</taxon>
        <taxon>Natrialbaceae</taxon>
        <taxon>Natrialba</taxon>
    </lineage>
</organism>
<evidence type="ECO:0000313" key="2">
    <source>
        <dbReference type="EMBL" id="ELY95288.1"/>
    </source>
</evidence>
<dbReference type="RefSeq" id="WP_006168827.1">
    <property type="nucleotide sequence ID" value="NZ_AOIN01000091.1"/>
</dbReference>
<comment type="caution">
    <text evidence="2">The sequence shown here is derived from an EMBL/GenBank/DDBJ whole genome shotgun (WGS) entry which is preliminary data.</text>
</comment>
<proteinExistence type="predicted"/>
<keyword evidence="1" id="KW-0472">Membrane</keyword>
<sequence>MLEHDDTVTVLKWFVAPAVLVFALVNLFQISPLLASWTTITLLGAEGNALYWIVLILVYSVLLAVLGGFCSYSLAT</sequence>
<protein>
    <submittedName>
        <fullName evidence="2">Uncharacterized protein</fullName>
    </submittedName>
</protein>
<keyword evidence="3" id="KW-1185">Reference proteome</keyword>
<gene>
    <name evidence="2" type="ORF">C482_16623</name>
</gene>
<feature type="transmembrane region" description="Helical" evidence="1">
    <location>
        <begin position="12"/>
        <end position="30"/>
    </location>
</feature>
<evidence type="ECO:0000256" key="1">
    <source>
        <dbReference type="SAM" id="Phobius"/>
    </source>
</evidence>
<dbReference type="AlphaFoldDB" id="M0AD62"/>
<reference evidence="2 3" key="1">
    <citation type="journal article" date="2014" name="PLoS Genet.">
        <title>Phylogenetically driven sequencing of extremely halophilic archaea reveals strategies for static and dynamic osmo-response.</title>
        <authorList>
            <person name="Becker E.A."/>
            <person name="Seitzer P.M."/>
            <person name="Tritt A."/>
            <person name="Larsen D."/>
            <person name="Krusor M."/>
            <person name="Yao A.I."/>
            <person name="Wu D."/>
            <person name="Madern D."/>
            <person name="Eisen J.A."/>
            <person name="Darling A.E."/>
            <person name="Facciotti M.T."/>
        </authorList>
    </citation>
    <scope>NUCLEOTIDE SEQUENCE [LARGE SCALE GENOMIC DNA]</scope>
    <source>
        <strain evidence="2 3">JCM 10990</strain>
    </source>
</reference>
<dbReference type="Proteomes" id="UP000011693">
    <property type="component" value="Unassembled WGS sequence"/>
</dbReference>
<feature type="transmembrane region" description="Helical" evidence="1">
    <location>
        <begin position="50"/>
        <end position="75"/>
    </location>
</feature>